<keyword evidence="2" id="KW-1185">Reference proteome</keyword>
<comment type="caution">
    <text evidence="1">The sequence shown here is derived from an EMBL/GenBank/DDBJ whole genome shotgun (WGS) entry which is preliminary data.</text>
</comment>
<dbReference type="OrthoDB" id="6433738at2759"/>
<evidence type="ECO:0000313" key="1">
    <source>
        <dbReference type="EMBL" id="GFQ86977.1"/>
    </source>
</evidence>
<protein>
    <submittedName>
        <fullName evidence="1">Uncharacterized protein</fullName>
    </submittedName>
</protein>
<proteinExistence type="predicted"/>
<reference evidence="1" key="1">
    <citation type="submission" date="2020-07" db="EMBL/GenBank/DDBJ databases">
        <title>Multicomponent nature underlies the extraordinary mechanical properties of spider dragline silk.</title>
        <authorList>
            <person name="Kono N."/>
            <person name="Nakamura H."/>
            <person name="Mori M."/>
            <person name="Yoshida Y."/>
            <person name="Ohtoshi R."/>
            <person name="Malay A.D."/>
            <person name="Moran D.A.P."/>
            <person name="Tomita M."/>
            <person name="Numata K."/>
            <person name="Arakawa K."/>
        </authorList>
    </citation>
    <scope>NUCLEOTIDE SEQUENCE</scope>
</reference>
<accession>A0A8X6FQW6</accession>
<evidence type="ECO:0000313" key="2">
    <source>
        <dbReference type="Proteomes" id="UP000887116"/>
    </source>
</evidence>
<sequence length="91" mass="10737">MLSEHHQKQCKALSLQHFLCYRDNGEDFLLHIKDRDKTWCHHFQPEGKSVSLQWKHPKSPSSSFWSITYPSMPDGTPQHLIRYIMLSKTNA</sequence>
<name>A0A8X6FQW6_TRICU</name>
<organism evidence="1 2">
    <name type="scientific">Trichonephila clavata</name>
    <name type="common">Joro spider</name>
    <name type="synonym">Nephila clavata</name>
    <dbReference type="NCBI Taxonomy" id="2740835"/>
    <lineage>
        <taxon>Eukaryota</taxon>
        <taxon>Metazoa</taxon>
        <taxon>Ecdysozoa</taxon>
        <taxon>Arthropoda</taxon>
        <taxon>Chelicerata</taxon>
        <taxon>Arachnida</taxon>
        <taxon>Araneae</taxon>
        <taxon>Araneomorphae</taxon>
        <taxon>Entelegynae</taxon>
        <taxon>Araneoidea</taxon>
        <taxon>Nephilidae</taxon>
        <taxon>Trichonephila</taxon>
    </lineage>
</organism>
<gene>
    <name evidence="1" type="ORF">TNCT_430841</name>
</gene>
<dbReference type="EMBL" id="BMAO01023148">
    <property type="protein sequence ID" value="GFQ86977.1"/>
    <property type="molecule type" value="Genomic_DNA"/>
</dbReference>
<dbReference type="Proteomes" id="UP000887116">
    <property type="component" value="Unassembled WGS sequence"/>
</dbReference>
<dbReference type="AlphaFoldDB" id="A0A8X6FQW6"/>